<gene>
    <name evidence="1" type="ORF">GCM10023153_23740</name>
</gene>
<evidence type="ECO:0000313" key="1">
    <source>
        <dbReference type="EMBL" id="GAA4398618.1"/>
    </source>
</evidence>
<accession>A0ABP8K0Z0</accession>
<keyword evidence="2" id="KW-1185">Reference proteome</keyword>
<dbReference type="EMBL" id="BAABFX010000032">
    <property type="protein sequence ID" value="GAA4398618.1"/>
    <property type="molecule type" value="Genomic_DNA"/>
</dbReference>
<sequence>MAQAAPPQVEVVTAAVKPKPVTSAADAVSAAASARAQGARVEVEELRDEFSTTWVNPDGSFTTQAHAGVQRFKDAKGSWRNVDLNLVERSDGTVGAKSHPLGVSLAGKTKGAGGGAKGTAGTDLMVVDEKPGKDKSPRQVVLGWPGKLPAPVLDGTRATYKDAAPGLDVVVESRRSGFEQLTVIRDQAALDALVESAGEGDVSWSLPVKTKGLTARAEKDGSVSFVDAKEVVVSRFAVPVAWDGKTDEKSGEKVNISPVGVTVAQKGKGQAVLTLTPDRQWLTDPTRPGCSRSRSTRTTRRVRTRTRCSTRTCSGGTRMTRRLKPS</sequence>
<comment type="caution">
    <text evidence="1">The sequence shown here is derived from an EMBL/GenBank/DDBJ whole genome shotgun (WGS) entry which is preliminary data.</text>
</comment>
<proteinExistence type="predicted"/>
<organism evidence="1 2">
    <name type="scientific">Ornithinibacter aureus</name>
    <dbReference type="NCBI Taxonomy" id="622664"/>
    <lineage>
        <taxon>Bacteria</taxon>
        <taxon>Bacillati</taxon>
        <taxon>Actinomycetota</taxon>
        <taxon>Actinomycetes</taxon>
        <taxon>Micrococcales</taxon>
        <taxon>Intrasporangiaceae</taxon>
        <taxon>Ornithinibacter</taxon>
    </lineage>
</organism>
<name>A0ABP8K0Z0_9MICO</name>
<reference evidence="2" key="1">
    <citation type="journal article" date="2019" name="Int. J. Syst. Evol. Microbiol.">
        <title>The Global Catalogue of Microorganisms (GCM) 10K type strain sequencing project: providing services to taxonomists for standard genome sequencing and annotation.</title>
        <authorList>
            <consortium name="The Broad Institute Genomics Platform"/>
            <consortium name="The Broad Institute Genome Sequencing Center for Infectious Disease"/>
            <person name="Wu L."/>
            <person name="Ma J."/>
        </authorList>
    </citation>
    <scope>NUCLEOTIDE SEQUENCE [LARGE SCALE GENOMIC DNA]</scope>
    <source>
        <strain evidence="2">JCM 17738</strain>
    </source>
</reference>
<evidence type="ECO:0000313" key="2">
    <source>
        <dbReference type="Proteomes" id="UP001500390"/>
    </source>
</evidence>
<protein>
    <submittedName>
        <fullName evidence="1">Uncharacterized protein</fullName>
    </submittedName>
</protein>
<dbReference type="Proteomes" id="UP001500390">
    <property type="component" value="Unassembled WGS sequence"/>
</dbReference>